<comment type="similarity">
    <text evidence="2">Belongs to the WhiB family.</text>
</comment>
<proteinExistence type="inferred from homology"/>
<evidence type="ECO:0000256" key="9">
    <source>
        <dbReference type="ARBA" id="ARBA00023157"/>
    </source>
</evidence>
<dbReference type="HAMAP" id="MF_01479">
    <property type="entry name" value="WhiB"/>
    <property type="match status" value="1"/>
</dbReference>
<evidence type="ECO:0000256" key="8">
    <source>
        <dbReference type="ARBA" id="ARBA00023125"/>
    </source>
</evidence>
<dbReference type="EMBL" id="UINC01052698">
    <property type="protein sequence ID" value="SVB68318.1"/>
    <property type="molecule type" value="Genomic_DNA"/>
</dbReference>
<dbReference type="GO" id="GO:0046872">
    <property type="term" value="F:metal ion binding"/>
    <property type="evidence" value="ECO:0007669"/>
    <property type="project" value="UniProtKB-KW"/>
</dbReference>
<keyword evidence="8" id="KW-0238">DNA-binding</keyword>
<protein>
    <recommendedName>
        <fullName evidence="11">4Fe-4S Wbl-type domain-containing protein</fullName>
    </recommendedName>
</protein>
<comment type="cofactor">
    <cofactor evidence="1">
        <name>[4Fe-4S] cluster</name>
        <dbReference type="ChEBI" id="CHEBI:49883"/>
    </cofactor>
</comment>
<keyword evidence="9" id="KW-1015">Disulfide bond</keyword>
<evidence type="ECO:0000313" key="12">
    <source>
        <dbReference type="EMBL" id="SVB02004.1"/>
    </source>
</evidence>
<reference evidence="12" key="1">
    <citation type="submission" date="2018-05" db="EMBL/GenBank/DDBJ databases">
        <authorList>
            <person name="Lanie J.A."/>
            <person name="Ng W.-L."/>
            <person name="Kazmierczak K.M."/>
            <person name="Andrzejewski T.M."/>
            <person name="Davidsen T.M."/>
            <person name="Wayne K.J."/>
            <person name="Tettelin H."/>
            <person name="Glass J.I."/>
            <person name="Rusch D."/>
            <person name="Podicherti R."/>
            <person name="Tsui H.-C.T."/>
            <person name="Winkler M.E."/>
        </authorList>
    </citation>
    <scope>NUCLEOTIDE SEQUENCE</scope>
</reference>
<dbReference type="InterPro" id="IPR034768">
    <property type="entry name" value="4FE4S_WBL"/>
</dbReference>
<keyword evidence="10" id="KW-0804">Transcription</keyword>
<evidence type="ECO:0000256" key="4">
    <source>
        <dbReference type="ARBA" id="ARBA00022723"/>
    </source>
</evidence>
<keyword evidence="5" id="KW-0408">Iron</keyword>
<organism evidence="12">
    <name type="scientific">marine metagenome</name>
    <dbReference type="NCBI Taxonomy" id="408172"/>
    <lineage>
        <taxon>unclassified sequences</taxon>
        <taxon>metagenomes</taxon>
        <taxon>ecological metagenomes</taxon>
    </lineage>
</organism>
<name>A0A382AKV5_9ZZZZ</name>
<keyword evidence="4" id="KW-0479">Metal-binding</keyword>
<gene>
    <name evidence="12" type="ORF">METZ01_LOCUS154858</name>
    <name evidence="13" type="ORF">METZ01_LOCUS221172</name>
</gene>
<dbReference type="PROSITE" id="PS51674">
    <property type="entry name" value="4FE4S_WBL"/>
    <property type="match status" value="1"/>
</dbReference>
<evidence type="ECO:0000256" key="1">
    <source>
        <dbReference type="ARBA" id="ARBA00001966"/>
    </source>
</evidence>
<evidence type="ECO:0000256" key="10">
    <source>
        <dbReference type="ARBA" id="ARBA00023163"/>
    </source>
</evidence>
<evidence type="ECO:0000259" key="11">
    <source>
        <dbReference type="PROSITE" id="PS51674"/>
    </source>
</evidence>
<evidence type="ECO:0000313" key="13">
    <source>
        <dbReference type="EMBL" id="SVB68318.1"/>
    </source>
</evidence>
<feature type="non-terminal residue" evidence="12">
    <location>
        <position position="1"/>
    </location>
</feature>
<dbReference type="InterPro" id="IPR003482">
    <property type="entry name" value="Whib"/>
</dbReference>
<dbReference type="EMBL" id="UINC01025782">
    <property type="protein sequence ID" value="SVB02004.1"/>
    <property type="molecule type" value="Genomic_DNA"/>
</dbReference>
<evidence type="ECO:0000256" key="7">
    <source>
        <dbReference type="ARBA" id="ARBA00023015"/>
    </source>
</evidence>
<dbReference type="GO" id="GO:0045892">
    <property type="term" value="P:negative regulation of DNA-templated transcription"/>
    <property type="evidence" value="ECO:0007669"/>
    <property type="project" value="TreeGrafter"/>
</dbReference>
<dbReference type="GO" id="GO:0045454">
    <property type="term" value="P:cell redox homeostasis"/>
    <property type="evidence" value="ECO:0007669"/>
    <property type="project" value="TreeGrafter"/>
</dbReference>
<accession>A0A382AKV5</accession>
<feature type="domain" description="4Fe-4S Wbl-type" evidence="11">
    <location>
        <begin position="15"/>
        <end position="80"/>
    </location>
</feature>
<dbReference type="GO" id="GO:0051539">
    <property type="term" value="F:4 iron, 4 sulfur cluster binding"/>
    <property type="evidence" value="ECO:0007669"/>
    <property type="project" value="UniProtKB-KW"/>
</dbReference>
<dbReference type="PANTHER" id="PTHR38839">
    <property type="entry name" value="TRANSCRIPTIONAL REGULATOR WHID-RELATED"/>
    <property type="match status" value="1"/>
</dbReference>
<sequence length="86" mass="9795">VAWSLTYQDWQNKASCRGPQSLEFYPPAYGERRDEKQHREQRAKAICRTCPVNTECLDFAIGGRELHGIWGGTTEVERRGLIGLSV</sequence>
<evidence type="ECO:0000256" key="2">
    <source>
        <dbReference type="ARBA" id="ARBA00006597"/>
    </source>
</evidence>
<keyword evidence="7" id="KW-0805">Transcription regulation</keyword>
<dbReference type="AlphaFoldDB" id="A0A382AKV5"/>
<evidence type="ECO:0000256" key="5">
    <source>
        <dbReference type="ARBA" id="ARBA00023004"/>
    </source>
</evidence>
<dbReference type="GO" id="GO:0003677">
    <property type="term" value="F:DNA binding"/>
    <property type="evidence" value="ECO:0007669"/>
    <property type="project" value="UniProtKB-KW"/>
</dbReference>
<evidence type="ECO:0000256" key="3">
    <source>
        <dbReference type="ARBA" id="ARBA00022485"/>
    </source>
</evidence>
<dbReference type="Pfam" id="PF02467">
    <property type="entry name" value="Whib"/>
    <property type="match status" value="1"/>
</dbReference>
<keyword evidence="6" id="KW-0411">Iron-sulfur</keyword>
<evidence type="ECO:0000256" key="6">
    <source>
        <dbReference type="ARBA" id="ARBA00023014"/>
    </source>
</evidence>
<keyword evidence="3" id="KW-0004">4Fe-4S</keyword>
<dbReference type="GO" id="GO:0047134">
    <property type="term" value="F:protein-disulfide reductase [NAD(P)H] activity"/>
    <property type="evidence" value="ECO:0007669"/>
    <property type="project" value="TreeGrafter"/>
</dbReference>